<dbReference type="Proteomes" id="UP000827092">
    <property type="component" value="Unassembled WGS sequence"/>
</dbReference>
<organism evidence="1 2">
    <name type="scientific">Oedothorax gibbosus</name>
    <dbReference type="NCBI Taxonomy" id="931172"/>
    <lineage>
        <taxon>Eukaryota</taxon>
        <taxon>Metazoa</taxon>
        <taxon>Ecdysozoa</taxon>
        <taxon>Arthropoda</taxon>
        <taxon>Chelicerata</taxon>
        <taxon>Arachnida</taxon>
        <taxon>Araneae</taxon>
        <taxon>Araneomorphae</taxon>
        <taxon>Entelegynae</taxon>
        <taxon>Araneoidea</taxon>
        <taxon>Linyphiidae</taxon>
        <taxon>Erigoninae</taxon>
        <taxon>Oedothorax</taxon>
    </lineage>
</organism>
<proteinExistence type="predicted"/>
<reference evidence="1 2" key="1">
    <citation type="journal article" date="2022" name="Nat. Ecol. Evol.">
        <title>A masculinizing supergene underlies an exaggerated male reproductive morph in a spider.</title>
        <authorList>
            <person name="Hendrickx F."/>
            <person name="De Corte Z."/>
            <person name="Sonet G."/>
            <person name="Van Belleghem S.M."/>
            <person name="Kostlbacher S."/>
            <person name="Vangestel C."/>
        </authorList>
    </citation>
    <scope>NUCLEOTIDE SEQUENCE [LARGE SCALE GENOMIC DNA]</scope>
    <source>
        <strain evidence="1">W744_W776</strain>
    </source>
</reference>
<dbReference type="EMBL" id="JAFNEN010001165">
    <property type="protein sequence ID" value="KAG8174691.1"/>
    <property type="molecule type" value="Genomic_DNA"/>
</dbReference>
<sequence>MHIIRGEINPRQVVYLEETWKLTQEAISHVSVDNWKKYTAHAENLQEDFEKEGLRDSAMQSLIINLEDDSDSSSDETE</sequence>
<name>A0AAV6TTC9_9ARAC</name>
<protein>
    <submittedName>
        <fullName evidence="1">Uncharacterized protein</fullName>
    </submittedName>
</protein>
<evidence type="ECO:0000313" key="2">
    <source>
        <dbReference type="Proteomes" id="UP000827092"/>
    </source>
</evidence>
<keyword evidence="2" id="KW-1185">Reference proteome</keyword>
<dbReference type="AlphaFoldDB" id="A0AAV6TTC9"/>
<evidence type="ECO:0000313" key="1">
    <source>
        <dbReference type="EMBL" id="KAG8174691.1"/>
    </source>
</evidence>
<accession>A0AAV6TTC9</accession>
<gene>
    <name evidence="1" type="ORF">JTE90_024394</name>
</gene>
<comment type="caution">
    <text evidence="1">The sequence shown here is derived from an EMBL/GenBank/DDBJ whole genome shotgun (WGS) entry which is preliminary data.</text>
</comment>